<dbReference type="Gene3D" id="3.40.50.300">
    <property type="entry name" value="P-loop containing nucleotide triphosphate hydrolases"/>
    <property type="match status" value="1"/>
</dbReference>
<dbReference type="Proteomes" id="UP000220527">
    <property type="component" value="Unassembled WGS sequence"/>
</dbReference>
<gene>
    <name evidence="3" type="ORF">CJ255_15000</name>
</gene>
<evidence type="ECO:0000313" key="3">
    <source>
        <dbReference type="EMBL" id="PDW02244.1"/>
    </source>
</evidence>
<feature type="domain" description="ORC1/DEAH AAA+ ATPase" evidence="2">
    <location>
        <begin position="47"/>
        <end position="180"/>
    </location>
</feature>
<dbReference type="RefSeq" id="WP_097644912.1">
    <property type="nucleotide sequence ID" value="NZ_NQWI01000079.1"/>
</dbReference>
<keyword evidence="4" id="KW-1185">Reference proteome</keyword>
<proteinExistence type="predicted"/>
<protein>
    <recommendedName>
        <fullName evidence="2">ORC1/DEAH AAA+ ATPase domain-containing protein</fullName>
    </recommendedName>
</protein>
<dbReference type="InterPro" id="IPR027417">
    <property type="entry name" value="P-loop_NTPase"/>
</dbReference>
<reference evidence="4" key="1">
    <citation type="submission" date="2017-08" db="EMBL/GenBank/DDBJ databases">
        <authorList>
            <person name="Grouzdev D.S."/>
            <person name="Gaisin V.A."/>
            <person name="Rysina M.S."/>
            <person name="Gorlenko V.M."/>
        </authorList>
    </citation>
    <scope>NUCLEOTIDE SEQUENCE [LARGE SCALE GENOMIC DNA]</scope>
    <source>
        <strain evidence="4">Kir15-3F</strain>
    </source>
</reference>
<name>A0A2A6RGI9_9CHLR</name>
<evidence type="ECO:0000259" key="2">
    <source>
        <dbReference type="Pfam" id="PF13401"/>
    </source>
</evidence>
<dbReference type="AlphaFoldDB" id="A0A2A6RGI9"/>
<dbReference type="EMBL" id="NQWI01000079">
    <property type="protein sequence ID" value="PDW02244.1"/>
    <property type="molecule type" value="Genomic_DNA"/>
</dbReference>
<accession>A0A2A6RGI9</accession>
<feature type="compositionally biased region" description="Low complexity" evidence="1">
    <location>
        <begin position="1"/>
        <end position="19"/>
    </location>
</feature>
<organism evidence="3 4">
    <name type="scientific">Candidatus Viridilinea mediisalina</name>
    <dbReference type="NCBI Taxonomy" id="2024553"/>
    <lineage>
        <taxon>Bacteria</taxon>
        <taxon>Bacillati</taxon>
        <taxon>Chloroflexota</taxon>
        <taxon>Chloroflexia</taxon>
        <taxon>Chloroflexales</taxon>
        <taxon>Chloroflexineae</taxon>
        <taxon>Oscillochloridaceae</taxon>
        <taxon>Candidatus Viridilinea</taxon>
    </lineage>
</organism>
<dbReference type="Pfam" id="PF13401">
    <property type="entry name" value="AAA_22"/>
    <property type="match status" value="1"/>
</dbReference>
<dbReference type="SUPFAM" id="SSF52540">
    <property type="entry name" value="P-loop containing nucleoside triphosphate hydrolases"/>
    <property type="match status" value="1"/>
</dbReference>
<dbReference type="GO" id="GO:0016887">
    <property type="term" value="F:ATP hydrolysis activity"/>
    <property type="evidence" value="ECO:0007669"/>
    <property type="project" value="InterPro"/>
</dbReference>
<feature type="region of interest" description="Disordered" evidence="1">
    <location>
        <begin position="1"/>
        <end position="24"/>
    </location>
</feature>
<evidence type="ECO:0000313" key="4">
    <source>
        <dbReference type="Proteomes" id="UP000220527"/>
    </source>
</evidence>
<sequence length="316" mass="33880">MSRRPNALPAPAATNLNPLTPFPPPPEPLIGRERWLEQAEERLALHGVVAITGLSGSGKSALAATLARAAQPNIHWLTIYPEVSSSSDDLLFQVALPLAQLAPDTWHSLHLLHQTVRAYPLSVRLQIVLAAYSSIANTTTLILDGIEQLNDPGALALVCALCDHVARKGGAKLRMIIAGRELPYALTRYALEPLAPLDATSISAWATQLGQPLDEAEVSQLLTASAGLPGAVAAALQPNLATHLSADIVIWQQFRQLSPAEQQLLIELARAASPPTLSFEQRILLTRLEELHLVTRRSGAPPEVAPQIQALVRTLG</sequence>
<comment type="caution">
    <text evidence="3">The sequence shown here is derived from an EMBL/GenBank/DDBJ whole genome shotgun (WGS) entry which is preliminary data.</text>
</comment>
<dbReference type="InterPro" id="IPR049945">
    <property type="entry name" value="AAA_22"/>
</dbReference>
<evidence type="ECO:0000256" key="1">
    <source>
        <dbReference type="SAM" id="MobiDB-lite"/>
    </source>
</evidence>